<accession>A0AAE3JKF3</accession>
<comment type="caution">
    <text evidence="2">The sequence shown here is derived from an EMBL/GenBank/DDBJ whole genome shotgun (WGS) entry which is preliminary data.</text>
</comment>
<feature type="transmembrane region" description="Helical" evidence="1">
    <location>
        <begin position="12"/>
        <end position="31"/>
    </location>
</feature>
<feature type="transmembrane region" description="Helical" evidence="1">
    <location>
        <begin position="71"/>
        <end position="99"/>
    </location>
</feature>
<keyword evidence="1" id="KW-0812">Transmembrane</keyword>
<reference evidence="2" key="1">
    <citation type="submission" date="2021-08" db="EMBL/GenBank/DDBJ databases">
        <title>Comparative analyses of Brucepasteria parasyntrophica and Teretinema zuelzerae.</title>
        <authorList>
            <person name="Song Y."/>
            <person name="Brune A."/>
        </authorList>
    </citation>
    <scope>NUCLEOTIDE SEQUENCE</scope>
    <source>
        <strain evidence="2">DSM 1903</strain>
    </source>
</reference>
<feature type="transmembrane region" description="Helical" evidence="1">
    <location>
        <begin position="38"/>
        <end position="59"/>
    </location>
</feature>
<dbReference type="EMBL" id="JAINWA010000001">
    <property type="protein sequence ID" value="MCD1653894.1"/>
    <property type="molecule type" value="Genomic_DNA"/>
</dbReference>
<organism evidence="2 3">
    <name type="scientific">Teretinema zuelzerae</name>
    <dbReference type="NCBI Taxonomy" id="156"/>
    <lineage>
        <taxon>Bacteria</taxon>
        <taxon>Pseudomonadati</taxon>
        <taxon>Spirochaetota</taxon>
        <taxon>Spirochaetia</taxon>
        <taxon>Spirochaetales</taxon>
        <taxon>Treponemataceae</taxon>
        <taxon>Teretinema</taxon>
    </lineage>
</organism>
<keyword evidence="1" id="KW-1133">Transmembrane helix</keyword>
<dbReference type="AlphaFoldDB" id="A0AAE3JKF3"/>
<sequence length="103" mass="11262">MDASFFFDDAAAVSLLVRLALGAVASFFAILSWTRTRSLYWVFVIVGILSSYAGTLYNSLRVLGLFPGNKILVLGIPAATLISENLSIVFFILACIAYIKTYK</sequence>
<dbReference type="RefSeq" id="WP_230753477.1">
    <property type="nucleotide sequence ID" value="NZ_JAINWA010000001.1"/>
</dbReference>
<keyword evidence="3" id="KW-1185">Reference proteome</keyword>
<evidence type="ECO:0000313" key="3">
    <source>
        <dbReference type="Proteomes" id="UP001198163"/>
    </source>
</evidence>
<evidence type="ECO:0000313" key="2">
    <source>
        <dbReference type="EMBL" id="MCD1653894.1"/>
    </source>
</evidence>
<dbReference type="Proteomes" id="UP001198163">
    <property type="component" value="Unassembled WGS sequence"/>
</dbReference>
<gene>
    <name evidence="2" type="ORF">K7J14_04165</name>
</gene>
<keyword evidence="1" id="KW-0472">Membrane</keyword>
<name>A0AAE3JKF3_9SPIR</name>
<proteinExistence type="predicted"/>
<evidence type="ECO:0000256" key="1">
    <source>
        <dbReference type="SAM" id="Phobius"/>
    </source>
</evidence>
<protein>
    <submittedName>
        <fullName evidence="2">Uncharacterized protein</fullName>
    </submittedName>
</protein>